<evidence type="ECO:0000256" key="1">
    <source>
        <dbReference type="SAM" id="Phobius"/>
    </source>
</evidence>
<comment type="caution">
    <text evidence="3">The sequence shown here is derived from an EMBL/GenBank/DDBJ whole genome shotgun (WGS) entry which is preliminary data.</text>
</comment>
<keyword evidence="1" id="KW-0812">Transmembrane</keyword>
<feature type="transmembrane region" description="Helical" evidence="1">
    <location>
        <begin position="58"/>
        <end position="78"/>
    </location>
</feature>
<reference evidence="3 4" key="1">
    <citation type="submission" date="2018-03" db="EMBL/GenBank/DDBJ databases">
        <title>Rhodobacter blasticus.</title>
        <authorList>
            <person name="Meyer T.E."/>
            <person name="Miller S."/>
            <person name="Lodha T."/>
            <person name="Gandham S."/>
            <person name="Chintalapati S."/>
            <person name="Chintalapati V.R."/>
        </authorList>
    </citation>
    <scope>NUCLEOTIDE SEQUENCE [LARGE SCALE GENOMIC DNA]</scope>
    <source>
        <strain evidence="3 4">DSM 2131</strain>
    </source>
</reference>
<evidence type="ECO:0000313" key="4">
    <source>
        <dbReference type="Proteomes" id="UP000241362"/>
    </source>
</evidence>
<dbReference type="RefSeq" id="WP_146161963.1">
    <property type="nucleotide sequence ID" value="NZ_PZKE01000018.1"/>
</dbReference>
<organism evidence="3 4">
    <name type="scientific">Fuscovulum blasticum DSM 2131</name>
    <dbReference type="NCBI Taxonomy" id="1188250"/>
    <lineage>
        <taxon>Bacteria</taxon>
        <taxon>Pseudomonadati</taxon>
        <taxon>Pseudomonadota</taxon>
        <taxon>Alphaproteobacteria</taxon>
        <taxon>Rhodobacterales</taxon>
        <taxon>Paracoccaceae</taxon>
        <taxon>Pseudogemmobacter</taxon>
    </lineage>
</organism>
<proteinExistence type="predicted"/>
<dbReference type="InterPro" id="IPR000620">
    <property type="entry name" value="EamA_dom"/>
</dbReference>
<feature type="domain" description="EamA" evidence="2">
    <location>
        <begin position="4"/>
        <end position="73"/>
    </location>
</feature>
<accession>A0A2T4J5J5</accession>
<feature type="transmembrane region" description="Helical" evidence="1">
    <location>
        <begin position="34"/>
        <end position="52"/>
    </location>
</feature>
<dbReference type="SUPFAM" id="SSF103481">
    <property type="entry name" value="Multidrug resistance efflux transporter EmrE"/>
    <property type="match status" value="1"/>
</dbReference>
<dbReference type="InterPro" id="IPR037185">
    <property type="entry name" value="EmrE-like"/>
</dbReference>
<dbReference type="EMBL" id="PZKE01000018">
    <property type="protein sequence ID" value="PTE13161.1"/>
    <property type="molecule type" value="Genomic_DNA"/>
</dbReference>
<feature type="non-terminal residue" evidence="3">
    <location>
        <position position="1"/>
    </location>
</feature>
<dbReference type="GO" id="GO:0016020">
    <property type="term" value="C:membrane"/>
    <property type="evidence" value="ECO:0007669"/>
    <property type="project" value="InterPro"/>
</dbReference>
<name>A0A2T4J5J5_FUSBL</name>
<protein>
    <submittedName>
        <fullName evidence="3">EamA family transporter RarD</fullName>
    </submittedName>
</protein>
<keyword evidence="1" id="KW-1133">Transmembrane helix</keyword>
<evidence type="ECO:0000313" key="3">
    <source>
        <dbReference type="EMBL" id="PTE13161.1"/>
    </source>
</evidence>
<dbReference type="Pfam" id="PF00892">
    <property type="entry name" value="EamA"/>
    <property type="match status" value="1"/>
</dbReference>
<sequence length="81" mass="8934">RDTWLLLGCGIITAAPLMLYANGAKRLRLSTIAIMQYVSPTMIFLTAVFVFGEPFSQTKMVAFGFIWAALAIYSATVLRRG</sequence>
<gene>
    <name evidence="3" type="ORF">C5F44_15185</name>
</gene>
<evidence type="ECO:0000259" key="2">
    <source>
        <dbReference type="Pfam" id="PF00892"/>
    </source>
</evidence>
<feature type="transmembrane region" description="Helical" evidence="1">
    <location>
        <begin position="5"/>
        <end position="22"/>
    </location>
</feature>
<dbReference type="Proteomes" id="UP000241362">
    <property type="component" value="Unassembled WGS sequence"/>
</dbReference>
<keyword evidence="4" id="KW-1185">Reference proteome</keyword>
<keyword evidence="1" id="KW-0472">Membrane</keyword>
<dbReference type="AlphaFoldDB" id="A0A2T4J5J5"/>
<dbReference type="Gene3D" id="1.10.3730.20">
    <property type="match status" value="1"/>
</dbReference>